<proteinExistence type="predicted"/>
<evidence type="ECO:0000313" key="1">
    <source>
        <dbReference type="EMBL" id="KPD03387.1"/>
    </source>
</evidence>
<gene>
    <name evidence="1" type="ORF">M992_1266</name>
</gene>
<name>A0A0N0Z8G2_9GAMM</name>
<keyword evidence="2" id="KW-1185">Reference proteome</keyword>
<protein>
    <submittedName>
        <fullName evidence="1">Uncharacterized protein</fullName>
    </submittedName>
</protein>
<dbReference type="InterPro" id="IPR049759">
    <property type="entry name" value="CdiI-like"/>
</dbReference>
<evidence type="ECO:0000313" key="2">
    <source>
        <dbReference type="Proteomes" id="UP000053226"/>
    </source>
</evidence>
<dbReference type="EMBL" id="LGAA01000011">
    <property type="protein sequence ID" value="KPD03387.1"/>
    <property type="molecule type" value="Genomic_DNA"/>
</dbReference>
<reference evidence="1 2" key="1">
    <citation type="submission" date="2015-07" db="EMBL/GenBank/DDBJ databases">
        <title>ATOL: Assembling a taxonomically balanced genome-scale reconstruction of the evolutionary history of the Enterobacteriaceae.</title>
        <authorList>
            <person name="Plunkett G.III."/>
            <person name="Neeno-Eckwall E.C."/>
            <person name="Glasner J.D."/>
            <person name="Perna N.T."/>
        </authorList>
    </citation>
    <scope>NUCLEOTIDE SEQUENCE [LARGE SCALE GENOMIC DNA]</scope>
    <source>
        <strain evidence="1 2">ATCC 35017</strain>
    </source>
</reference>
<dbReference type="OrthoDB" id="7041944at2"/>
<sequence length="107" mass="13117">MDIWALLENELIQYRELTAQIRRKLMLYETECLELISQINGKKFNDCQDIFDSLYNIQQKIATALYKYEFPLNENLANFVYHFDRDDVYSRKYWYKKINEGLTWPKE</sequence>
<dbReference type="CDD" id="cd21060">
    <property type="entry name" value="CdiI_NC101"/>
    <property type="match status" value="1"/>
</dbReference>
<dbReference type="Proteomes" id="UP000053226">
    <property type="component" value="Unassembled WGS sequence"/>
</dbReference>
<comment type="caution">
    <text evidence="1">The sequence shown here is derived from an EMBL/GenBank/DDBJ whole genome shotgun (WGS) entry which is preliminary data.</text>
</comment>
<dbReference type="RefSeq" id="WP_053907795.1">
    <property type="nucleotide sequence ID" value="NZ_CAWMUS010000011.1"/>
</dbReference>
<dbReference type="AlphaFoldDB" id="A0A0N0Z8G2"/>
<accession>A0A0N0Z8G2</accession>
<organism evidence="1 2">
    <name type="scientific">Moellerella wisconsensis ATCC 35017</name>
    <dbReference type="NCBI Taxonomy" id="1354267"/>
    <lineage>
        <taxon>Bacteria</taxon>
        <taxon>Pseudomonadati</taxon>
        <taxon>Pseudomonadota</taxon>
        <taxon>Gammaproteobacteria</taxon>
        <taxon>Enterobacterales</taxon>
        <taxon>Morganellaceae</taxon>
        <taxon>Moellerella</taxon>
    </lineage>
</organism>